<evidence type="ECO:0000256" key="3">
    <source>
        <dbReference type="ARBA" id="ARBA00022989"/>
    </source>
</evidence>
<feature type="transmembrane region" description="Helical" evidence="6">
    <location>
        <begin position="12"/>
        <end position="32"/>
    </location>
</feature>
<organism evidence="8">
    <name type="scientific">Timema tahoe</name>
    <dbReference type="NCBI Taxonomy" id="61484"/>
    <lineage>
        <taxon>Eukaryota</taxon>
        <taxon>Metazoa</taxon>
        <taxon>Ecdysozoa</taxon>
        <taxon>Arthropoda</taxon>
        <taxon>Hexapoda</taxon>
        <taxon>Insecta</taxon>
        <taxon>Pterygota</taxon>
        <taxon>Neoptera</taxon>
        <taxon>Polyneoptera</taxon>
        <taxon>Phasmatodea</taxon>
        <taxon>Timematodea</taxon>
        <taxon>Timematoidea</taxon>
        <taxon>Timematidae</taxon>
        <taxon>Timema</taxon>
    </lineage>
</organism>
<dbReference type="InterPro" id="IPR013525">
    <property type="entry name" value="ABC2_TM"/>
</dbReference>
<dbReference type="GO" id="GO:0016020">
    <property type="term" value="C:membrane"/>
    <property type="evidence" value="ECO:0007669"/>
    <property type="project" value="UniProtKB-SubCell"/>
</dbReference>
<reference evidence="8" key="1">
    <citation type="submission" date="2020-11" db="EMBL/GenBank/DDBJ databases">
        <authorList>
            <person name="Tran Van P."/>
        </authorList>
    </citation>
    <scope>NUCLEOTIDE SEQUENCE</scope>
</reference>
<accession>A0A7R9ITT9</accession>
<name>A0A7R9ITT9_9NEOP</name>
<feature type="transmembrane region" description="Helical" evidence="6">
    <location>
        <begin position="52"/>
        <end position="73"/>
    </location>
</feature>
<keyword evidence="3 6" id="KW-1133">Transmembrane helix</keyword>
<dbReference type="Pfam" id="PF12698">
    <property type="entry name" value="ABC2_membrane_3"/>
    <property type="match status" value="1"/>
</dbReference>
<dbReference type="GO" id="GO:0140359">
    <property type="term" value="F:ABC-type transporter activity"/>
    <property type="evidence" value="ECO:0007669"/>
    <property type="project" value="InterPro"/>
</dbReference>
<evidence type="ECO:0000256" key="1">
    <source>
        <dbReference type="ARBA" id="ARBA00004141"/>
    </source>
</evidence>
<dbReference type="PRINTS" id="PR01217">
    <property type="entry name" value="PRICHEXTENSN"/>
</dbReference>
<dbReference type="AlphaFoldDB" id="A0A7R9ITT9"/>
<keyword evidence="4 6" id="KW-0472">Membrane</keyword>
<dbReference type="PANTHER" id="PTHR19229:SF250">
    <property type="entry name" value="ABC TRANSPORTER DOMAIN-CONTAINING PROTEIN-RELATED"/>
    <property type="match status" value="1"/>
</dbReference>
<dbReference type="GO" id="GO:0005319">
    <property type="term" value="F:lipid transporter activity"/>
    <property type="evidence" value="ECO:0007669"/>
    <property type="project" value="TreeGrafter"/>
</dbReference>
<dbReference type="PANTHER" id="PTHR19229">
    <property type="entry name" value="ATP-BINDING CASSETTE TRANSPORTER SUBFAMILY A ABCA"/>
    <property type="match status" value="1"/>
</dbReference>
<dbReference type="InterPro" id="IPR026082">
    <property type="entry name" value="ABCA"/>
</dbReference>
<gene>
    <name evidence="8" type="ORF">TTEB3V08_LOCUS12432</name>
</gene>
<comment type="subcellular location">
    <subcellularLocation>
        <location evidence="1">Membrane</location>
        <topology evidence="1">Multi-pass membrane protein</topology>
    </subcellularLocation>
</comment>
<evidence type="ECO:0000256" key="6">
    <source>
        <dbReference type="SAM" id="Phobius"/>
    </source>
</evidence>
<feature type="transmembrane region" description="Helical" evidence="6">
    <location>
        <begin position="80"/>
        <end position="101"/>
    </location>
</feature>
<keyword evidence="2 6" id="KW-0812">Transmembrane</keyword>
<evidence type="ECO:0000313" key="8">
    <source>
        <dbReference type="EMBL" id="CAD7464555.1"/>
    </source>
</evidence>
<feature type="domain" description="ABC-2 type transporter transmembrane" evidence="7">
    <location>
        <begin position="1"/>
        <end position="178"/>
    </location>
</feature>
<dbReference type="EMBL" id="OE016484">
    <property type="protein sequence ID" value="CAD7464555.1"/>
    <property type="molecule type" value="Genomic_DNA"/>
</dbReference>
<evidence type="ECO:0000259" key="7">
    <source>
        <dbReference type="Pfam" id="PF12698"/>
    </source>
</evidence>
<feature type="region of interest" description="Disordered" evidence="5">
    <location>
        <begin position="264"/>
        <end position="406"/>
    </location>
</feature>
<sequence>MKIMGLPNWLHWTAWFVNNFLMLLISVILMVVMLKVPWYSGTDVTVFTHSNWLLIFIFLMLYAVAMICFCFMITSFFSKANSASTVAGLAWFVLFAPYLFIQNNYTELTLSTKLATSLFSNTAMGYGFQLILMHEGTGKGIQWDNVWEPATQDDDLYFGHLIIFMLLDSAIYLLIAIYVEAVFPGAYGVPKPWYFLFQKSFWCESQVARKKMGKENTDFSEKRQEHNFEQEPELPIGVQIRNLHKVPVPTSYLYPPDNGPPPGVPIPISTLYPPDNEPPPEIPVPTSYLYPPDNEPPPEVPVPTSYLYPPDNEPPPEVPVPISYLYPPDNEPPPEVPVHTSYLYPPDNEPPPEVPVPTSYLYPPDNVPPPEVPIPISTLYPPDNEPPPEVPVPISSLYSPGSRDVL</sequence>
<evidence type="ECO:0000256" key="4">
    <source>
        <dbReference type="ARBA" id="ARBA00023136"/>
    </source>
</evidence>
<proteinExistence type="predicted"/>
<evidence type="ECO:0000256" key="2">
    <source>
        <dbReference type="ARBA" id="ARBA00022692"/>
    </source>
</evidence>
<feature type="transmembrane region" description="Helical" evidence="6">
    <location>
        <begin position="157"/>
        <end position="179"/>
    </location>
</feature>
<protein>
    <recommendedName>
        <fullName evidence="7">ABC-2 type transporter transmembrane domain-containing protein</fullName>
    </recommendedName>
</protein>
<evidence type="ECO:0000256" key="5">
    <source>
        <dbReference type="SAM" id="MobiDB-lite"/>
    </source>
</evidence>